<name>A0A8T0HGE5_CERPU</name>
<feature type="non-terminal residue" evidence="1">
    <location>
        <position position="1"/>
    </location>
</feature>
<evidence type="ECO:0000313" key="2">
    <source>
        <dbReference type="Proteomes" id="UP000822688"/>
    </source>
</evidence>
<dbReference type="AlphaFoldDB" id="A0A8T0HGE5"/>
<keyword evidence="2" id="KW-1185">Reference proteome</keyword>
<gene>
    <name evidence="1" type="ORF">KC19_6G109900</name>
</gene>
<reference evidence="1 2" key="1">
    <citation type="submission" date="2020-06" db="EMBL/GenBank/DDBJ databases">
        <title>WGS assembly of Ceratodon purpureus strain R40.</title>
        <authorList>
            <person name="Carey S.B."/>
            <person name="Jenkins J."/>
            <person name="Shu S."/>
            <person name="Lovell J.T."/>
            <person name="Sreedasyam A."/>
            <person name="Maumus F."/>
            <person name="Tiley G.P."/>
            <person name="Fernandez-Pozo N."/>
            <person name="Barry K."/>
            <person name="Chen C."/>
            <person name="Wang M."/>
            <person name="Lipzen A."/>
            <person name="Daum C."/>
            <person name="Saski C.A."/>
            <person name="Payton A.C."/>
            <person name="Mcbreen J.C."/>
            <person name="Conrad R.E."/>
            <person name="Kollar L.M."/>
            <person name="Olsson S."/>
            <person name="Huttunen S."/>
            <person name="Landis J.B."/>
            <person name="Wickett N.J."/>
            <person name="Johnson M.G."/>
            <person name="Rensing S.A."/>
            <person name="Grimwood J."/>
            <person name="Schmutz J."/>
            <person name="Mcdaniel S.F."/>
        </authorList>
    </citation>
    <scope>NUCLEOTIDE SEQUENCE [LARGE SCALE GENOMIC DNA]</scope>
    <source>
        <strain evidence="1 2">R40</strain>
    </source>
</reference>
<dbReference type="EMBL" id="CM026427">
    <property type="protein sequence ID" value="KAG0569707.1"/>
    <property type="molecule type" value="Genomic_DNA"/>
</dbReference>
<comment type="caution">
    <text evidence="1">The sequence shown here is derived from an EMBL/GenBank/DDBJ whole genome shotgun (WGS) entry which is preliminary data.</text>
</comment>
<dbReference type="Proteomes" id="UP000822688">
    <property type="component" value="Chromosome 6"/>
</dbReference>
<accession>A0A8T0HGE5</accession>
<protein>
    <submittedName>
        <fullName evidence="1">Uncharacterized protein</fullName>
    </submittedName>
</protein>
<proteinExistence type="predicted"/>
<sequence>HSESRFLAAPRCSVHLFSSSCAWLCRSQCRSYFYLVLLEWGAIAFHFVTEAACCSYDAAKLFFFDFPSARKQNGPRLNGNSI</sequence>
<evidence type="ECO:0000313" key="1">
    <source>
        <dbReference type="EMBL" id="KAG0569707.1"/>
    </source>
</evidence>
<organism evidence="1 2">
    <name type="scientific">Ceratodon purpureus</name>
    <name type="common">Fire moss</name>
    <name type="synonym">Dicranum purpureum</name>
    <dbReference type="NCBI Taxonomy" id="3225"/>
    <lineage>
        <taxon>Eukaryota</taxon>
        <taxon>Viridiplantae</taxon>
        <taxon>Streptophyta</taxon>
        <taxon>Embryophyta</taxon>
        <taxon>Bryophyta</taxon>
        <taxon>Bryophytina</taxon>
        <taxon>Bryopsida</taxon>
        <taxon>Dicranidae</taxon>
        <taxon>Pseudoditrichales</taxon>
        <taxon>Ditrichaceae</taxon>
        <taxon>Ceratodon</taxon>
    </lineage>
</organism>